<name>W8BWR6_CERCA</name>
<dbReference type="EMBL" id="GAMC01000805">
    <property type="protein sequence ID" value="JAC05751.1"/>
    <property type="molecule type" value="mRNA"/>
</dbReference>
<reference evidence="1" key="2">
    <citation type="journal article" date="2014" name="BMC Genomics">
        <title>A genomic perspective to assessing quality of mass-reared SIT flies used in Mediterranean fruit fly (Ceratitis capitata) eradication in California.</title>
        <authorList>
            <person name="Calla B."/>
            <person name="Hall B."/>
            <person name="Hou S."/>
            <person name="Geib S.M."/>
        </authorList>
    </citation>
    <scope>NUCLEOTIDE SEQUENCE</scope>
</reference>
<protein>
    <submittedName>
        <fullName evidence="1">Uncharacterized protein</fullName>
    </submittedName>
</protein>
<organism evidence="1">
    <name type="scientific">Ceratitis capitata</name>
    <name type="common">Mediterranean fruit fly</name>
    <name type="synonym">Tephritis capitata</name>
    <dbReference type="NCBI Taxonomy" id="7213"/>
    <lineage>
        <taxon>Eukaryota</taxon>
        <taxon>Metazoa</taxon>
        <taxon>Ecdysozoa</taxon>
        <taxon>Arthropoda</taxon>
        <taxon>Hexapoda</taxon>
        <taxon>Insecta</taxon>
        <taxon>Pterygota</taxon>
        <taxon>Neoptera</taxon>
        <taxon>Endopterygota</taxon>
        <taxon>Diptera</taxon>
        <taxon>Brachycera</taxon>
        <taxon>Muscomorpha</taxon>
        <taxon>Tephritoidea</taxon>
        <taxon>Tephritidae</taxon>
        <taxon>Ceratitis</taxon>
        <taxon>Ceratitis</taxon>
    </lineage>
</organism>
<evidence type="ECO:0000313" key="1">
    <source>
        <dbReference type="EMBL" id="JAC05751.1"/>
    </source>
</evidence>
<sequence length="101" mass="11482">MLDMKLTSKFQFLTPGGGCDISSLLGHSDGLDRRISCMLTNAFDFLADLLQPTRFSLSCENCDDDGNEDEDFVEIHFDRYFLTKGCIPKLFKTRELFSLGR</sequence>
<proteinExistence type="evidence at transcript level"/>
<accession>W8BWR6</accession>
<dbReference type="AlphaFoldDB" id="W8BWR6"/>
<reference evidence="1" key="1">
    <citation type="submission" date="2013-07" db="EMBL/GenBank/DDBJ databases">
        <authorList>
            <person name="Geib S."/>
        </authorList>
    </citation>
    <scope>NUCLEOTIDE SEQUENCE</scope>
</reference>
<feature type="non-terminal residue" evidence="1">
    <location>
        <position position="101"/>
    </location>
</feature>